<feature type="transmembrane region" description="Helical" evidence="1">
    <location>
        <begin position="122"/>
        <end position="145"/>
    </location>
</feature>
<dbReference type="AlphaFoldDB" id="A0A024HET8"/>
<dbReference type="KEGG" id="pkc:PKB_1751"/>
<evidence type="ECO:0000256" key="1">
    <source>
        <dbReference type="SAM" id="Phobius"/>
    </source>
</evidence>
<feature type="transmembrane region" description="Helical" evidence="1">
    <location>
        <begin position="33"/>
        <end position="52"/>
    </location>
</feature>
<evidence type="ECO:0000313" key="3">
    <source>
        <dbReference type="Proteomes" id="UP000025241"/>
    </source>
</evidence>
<feature type="transmembrane region" description="Helical" evidence="1">
    <location>
        <begin position="183"/>
        <end position="205"/>
    </location>
</feature>
<keyword evidence="3" id="KW-1185">Reference proteome</keyword>
<name>A0A024HET8_PSEKB</name>
<protein>
    <submittedName>
        <fullName evidence="2">Hypothetical membrane protein</fullName>
    </submittedName>
</protein>
<dbReference type="EMBL" id="HG322950">
    <property type="protein sequence ID" value="CDF83109.1"/>
    <property type="molecule type" value="Genomic_DNA"/>
</dbReference>
<keyword evidence="1" id="KW-0472">Membrane</keyword>
<feature type="transmembrane region" description="Helical" evidence="1">
    <location>
        <begin position="151"/>
        <end position="171"/>
    </location>
</feature>
<reference evidence="2 3" key="2">
    <citation type="submission" date="2014-05" db="EMBL/GenBank/DDBJ databases">
        <title>Genome sequence of the 3-chlorobenzoate degrading bacterium Pseudomonas knackmussii B13 shows multiple evidence for horizontal gene transfer.</title>
        <authorList>
            <person name="Miyazaki R."/>
            <person name="Bertelli C."/>
            <person name="Falquet L."/>
            <person name="Robinson-Rechavi M."/>
            <person name="Gharib W."/>
            <person name="Roy S."/>
            <person name="Van der Meer J.R."/>
        </authorList>
    </citation>
    <scope>NUCLEOTIDE SEQUENCE [LARGE SCALE GENOMIC DNA]</scope>
    <source>
        <strain evidence="2 3">B13</strain>
    </source>
</reference>
<evidence type="ECO:0000313" key="2">
    <source>
        <dbReference type="EMBL" id="CDF83109.1"/>
    </source>
</evidence>
<reference evidence="2 3" key="1">
    <citation type="submission" date="2013-03" db="EMBL/GenBank/DDBJ databases">
        <authorList>
            <person name="Linke B."/>
        </authorList>
    </citation>
    <scope>NUCLEOTIDE SEQUENCE [LARGE SCALE GENOMIC DNA]</scope>
    <source>
        <strain evidence="2 3">B13</strain>
    </source>
</reference>
<dbReference type="OrthoDB" id="7029908at2"/>
<dbReference type="Proteomes" id="UP000025241">
    <property type="component" value="Chromosome I"/>
</dbReference>
<proteinExistence type="predicted"/>
<feature type="transmembrane region" description="Helical" evidence="1">
    <location>
        <begin position="64"/>
        <end position="94"/>
    </location>
</feature>
<keyword evidence="1" id="KW-1133">Transmembrane helix</keyword>
<dbReference type="RefSeq" id="WP_043250825.1">
    <property type="nucleotide sequence ID" value="NZ_HG322950.1"/>
</dbReference>
<keyword evidence="1" id="KW-0812">Transmembrane</keyword>
<feature type="transmembrane region" description="Helical" evidence="1">
    <location>
        <begin position="217"/>
        <end position="241"/>
    </location>
</feature>
<sequence length="351" mass="39143">MERWSDRPVPEQDPIERFAAASSAFFKQYFSPIAKFAPPAAGFAVFLLYFYANHFYPSFDLLQFSSLLLGAGLMGFVIIGLLWFGMLVPGFWFFHSFIQHSEVRSHIADWLGRDEEHRTRRAVILVLICYAGPYCLCSLILSSVLLYSAKMYLFVLFTVTLLVALLFGLVLQRTLRLARFNILRFAYHAWVPILIACGVAFTVIADTAKFIDGLDGKYLKIAVFYLIPLGACLLAAISALGSFGGFNYALHFSLFFALAIAFYSGVLAGLPERVVKGLGLGAYEANAIALKNDYCEKSPPEMLKLDQACTLKNVHVVWSLGESLILRLDGDSNAQAQIPSRYVKAIVRQHD</sequence>
<organism evidence="2 3">
    <name type="scientific">Pseudomonas knackmussii (strain DSM 6978 / CCUG 54928 / LMG 23759 / B13)</name>
    <dbReference type="NCBI Taxonomy" id="1301098"/>
    <lineage>
        <taxon>Bacteria</taxon>
        <taxon>Pseudomonadati</taxon>
        <taxon>Pseudomonadota</taxon>
        <taxon>Gammaproteobacteria</taxon>
        <taxon>Pseudomonadales</taxon>
        <taxon>Pseudomonadaceae</taxon>
        <taxon>Pseudomonas</taxon>
    </lineage>
</organism>
<accession>A0A024HET8</accession>
<gene>
    <name evidence="2" type="ORF">PKB_1751</name>
</gene>
<dbReference type="PATRIC" id="fig|1301098.3.peg.1746"/>
<feature type="transmembrane region" description="Helical" evidence="1">
    <location>
        <begin position="248"/>
        <end position="270"/>
    </location>
</feature>
<dbReference type="HOGENOM" id="CLU_794249_0_0_6"/>